<proteinExistence type="predicted"/>
<evidence type="ECO:0000313" key="1">
    <source>
        <dbReference type="EMBL" id="HIR46263.1"/>
    </source>
</evidence>
<dbReference type="EMBL" id="DVGZ01000013">
    <property type="protein sequence ID" value="HIR46263.1"/>
    <property type="molecule type" value="Genomic_DNA"/>
</dbReference>
<dbReference type="AlphaFoldDB" id="A0A9D1AL81"/>
<name>A0A9D1AL81_9FIRM</name>
<organism evidence="1 2">
    <name type="scientific">Candidatus Caccousia avicola</name>
    <dbReference type="NCBI Taxonomy" id="2840721"/>
    <lineage>
        <taxon>Bacteria</taxon>
        <taxon>Bacillati</taxon>
        <taxon>Bacillota</taxon>
        <taxon>Clostridia</taxon>
        <taxon>Eubacteriales</taxon>
        <taxon>Oscillospiraceae</taxon>
        <taxon>Oscillospiraceae incertae sedis</taxon>
        <taxon>Candidatus Caccousia</taxon>
    </lineage>
</organism>
<dbReference type="Proteomes" id="UP000824242">
    <property type="component" value="Unassembled WGS sequence"/>
</dbReference>
<evidence type="ECO:0000313" key="2">
    <source>
        <dbReference type="Proteomes" id="UP000824242"/>
    </source>
</evidence>
<sequence>MTKFQVVPCGESPVVSFAAEELIRHFQMAGCSAFPGKWMPGKEQEPGVIRIGTVDDVDPGKPFEGLKDAQLDDAVRIRVSREGGILAGSNERSALLAVYRFLYELGFRWVRPGKDGVCAPEKGWKEKIPLALEERASFRHRGICIEGAESVENILDLLDWMPKVGYNAYFVQFDDAYIFLNRWYTHENNPLLPPHPISRGEGARMTEWIIEEAHRRGLMYHAVGHGWTTRVMGLCDGGWEKTQEPPPETRGLLAEIDGKRTLFHGVPTNTNLCYSSPEVVERFAETVTEYARQHPETDYLHVWLADAFNNQCECPACREHLPTDLYIHILNEIDRRLTERGVRTRIVMLAYQELLWAPEKERLHNPDRFVLMFAPISRSFEHSYAEPEPPAQVPAYERNHITMPVGIAENTAFLRGWQKAFSGDSFDYDYHLGRAHYGDPGYQRISEVLWEDVRSLPDLGLNGMMFCQEQRVGFPTWMPNYTGGMTLWNRSTDFKGLTRDYFSHCFGEGWEECLAYCELASRSFSMDFWNGKKVDREKVAARLESFLKEQKRYETSLPAWESAQEPVRSARRILHEHLRYARLFAQALLCRARGEEAATREHWRAFAAWIREHEMPLQPWLDVYRIIEIGQNYTGFSE</sequence>
<comment type="caution">
    <text evidence="1">The sequence shown here is derived from an EMBL/GenBank/DDBJ whole genome shotgun (WGS) entry which is preliminary data.</text>
</comment>
<dbReference type="Pfam" id="PF16126">
    <property type="entry name" value="DUF4838"/>
    <property type="match status" value="1"/>
</dbReference>
<reference evidence="1" key="2">
    <citation type="journal article" date="2021" name="PeerJ">
        <title>Extensive microbial diversity within the chicken gut microbiome revealed by metagenomics and culture.</title>
        <authorList>
            <person name="Gilroy R."/>
            <person name="Ravi A."/>
            <person name="Getino M."/>
            <person name="Pursley I."/>
            <person name="Horton D.L."/>
            <person name="Alikhan N.F."/>
            <person name="Baker D."/>
            <person name="Gharbi K."/>
            <person name="Hall N."/>
            <person name="Watson M."/>
            <person name="Adriaenssens E.M."/>
            <person name="Foster-Nyarko E."/>
            <person name="Jarju S."/>
            <person name="Secka A."/>
            <person name="Antonio M."/>
            <person name="Oren A."/>
            <person name="Chaudhuri R.R."/>
            <person name="La Ragione R."/>
            <person name="Hildebrand F."/>
            <person name="Pallen M.J."/>
        </authorList>
    </citation>
    <scope>NUCLEOTIDE SEQUENCE</scope>
    <source>
        <strain evidence="1">ChiSxjej1B13-7958</strain>
    </source>
</reference>
<gene>
    <name evidence="1" type="ORF">IAB89_01190</name>
</gene>
<reference evidence="1" key="1">
    <citation type="submission" date="2020-10" db="EMBL/GenBank/DDBJ databases">
        <authorList>
            <person name="Gilroy R."/>
        </authorList>
    </citation>
    <scope>NUCLEOTIDE SEQUENCE</scope>
    <source>
        <strain evidence="1">ChiSxjej1B13-7958</strain>
    </source>
</reference>
<dbReference type="InterPro" id="IPR032287">
    <property type="entry name" value="DUF4838"/>
</dbReference>
<accession>A0A9D1AL81</accession>
<protein>
    <submittedName>
        <fullName evidence="1">DUF4838 domain-containing protein</fullName>
    </submittedName>
</protein>